<proteinExistence type="predicted"/>
<dbReference type="Gene3D" id="1.25.40.10">
    <property type="entry name" value="Tetratricopeptide repeat domain"/>
    <property type="match status" value="1"/>
</dbReference>
<comment type="caution">
    <text evidence="6">The sequence shown here is derived from an EMBL/GenBank/DDBJ whole genome shotgun (WGS) entry which is preliminary data.</text>
</comment>
<dbReference type="InterPro" id="IPR045111">
    <property type="entry name" value="Vps41/Vps8"/>
</dbReference>
<dbReference type="GO" id="GO:0006623">
    <property type="term" value="P:protein targeting to vacuole"/>
    <property type="evidence" value="ECO:0007669"/>
    <property type="project" value="InterPro"/>
</dbReference>
<evidence type="ECO:0000313" key="6">
    <source>
        <dbReference type="EMBL" id="GMM49553.1"/>
    </source>
</evidence>
<dbReference type="Gene3D" id="2.130.10.10">
    <property type="entry name" value="YVTN repeat-like/Quinoprotein amine dehydrogenase"/>
    <property type="match status" value="1"/>
</dbReference>
<sequence length="862" mass="97129">MVNPGSVAASVKSITSVFGSSRRSSVLESSLTSTNNESLVHSSDSATNLDDDSDSDQEDVFIYSRVQNLPTTFFHKDLVSYVSITPEVEVYGTHSGIVHIRPMVSLGHDTTSENKSIRESLPRTVRVHRASVLDIDCNSAYVATASIDGTVVIASILEGQETLQASYKRPIHAIALHPDYSIQKSYVCGGTAGQIVLSEKGWLKSRNDTVLVQTGSTILALHWIKSRIIWCNEDGITIYNVDDRIIVNRISQSRSGQQRADLYRPRINRYGPNEVVISWAQSVYIVEINNGTLRREYKLSGPVAGAVKYNTTQLAVLVKLRHAELQLIDLESGNEVYNDEIELINSENLNTNDFHLQFCNILYVVSARDAVTARERTINDHIDWLIEHDRLLEAYEASGNPQAQYSSAWRRELGLRACQKLQDEGNWNSLAAVLPTILDSSSEDAESPKQTEKHSDWLLWANKFLSSNQFLVFGDIIPHNMKLSNVHDTILLNAIETNDHNRIEAFINEWSPSVYDQRLVASRLELKATNVAMKSCLATLYLHMGDYIKAVKVFKELNSSQAYSLVLRYHLWNEKYVLDNLGPIISSGSDSSGNYVGRLQGLIEIRNELSPSKVVQVLRTQENDLLLFGYLTELGEVDESYLSEFANLMIELYAKYDTRKLMAFLQKSESYDIDRTIKLCRNQHLYSELVFLLGKIGLYRDAIDLIILNLRDFERAVNFALTQGPDTFDYLITYCKSNPELVLELMKCVEISPTKILAAIPSNMTIPGLKFALCNIIKEQEINISLSAGALAVIKSESYSSNYKLRSLRSSGTVIDPSDEYSTVDWSKSQLFTRYKSRCIGDNYQFNSLKSKNAHLRSLMQM</sequence>
<keyword evidence="7" id="KW-1185">Reference proteome</keyword>
<keyword evidence="1" id="KW-0813">Transport</keyword>
<dbReference type="PROSITE" id="PS50236">
    <property type="entry name" value="CHCR"/>
    <property type="match status" value="1"/>
</dbReference>
<dbReference type="GO" id="GO:0005770">
    <property type="term" value="C:late endosome"/>
    <property type="evidence" value="ECO:0007669"/>
    <property type="project" value="TreeGrafter"/>
</dbReference>
<dbReference type="Proteomes" id="UP001362899">
    <property type="component" value="Unassembled WGS sequence"/>
</dbReference>
<organism evidence="6 7">
    <name type="scientific">Starmerella bacillaris</name>
    <name type="common">Yeast</name>
    <name type="synonym">Candida zemplinina</name>
    <dbReference type="NCBI Taxonomy" id="1247836"/>
    <lineage>
        <taxon>Eukaryota</taxon>
        <taxon>Fungi</taxon>
        <taxon>Dikarya</taxon>
        <taxon>Ascomycota</taxon>
        <taxon>Saccharomycotina</taxon>
        <taxon>Dipodascomycetes</taxon>
        <taxon>Dipodascales</taxon>
        <taxon>Trichomonascaceae</taxon>
        <taxon>Starmerella</taxon>
    </lineage>
</organism>
<feature type="domain" description="Vps41 beta-propeller" evidence="5">
    <location>
        <begin position="63"/>
        <end position="291"/>
    </location>
</feature>
<dbReference type="PANTHER" id="PTHR12616:SF1">
    <property type="entry name" value="VACUOLAR PROTEIN SORTING-ASSOCIATED PROTEIN 41 HOMOLOG"/>
    <property type="match status" value="1"/>
</dbReference>
<feature type="region of interest" description="Disordered" evidence="4">
    <location>
        <begin position="29"/>
        <end position="54"/>
    </location>
</feature>
<dbReference type="InterPro" id="IPR057780">
    <property type="entry name" value="Beta-prop_Vps41"/>
</dbReference>
<reference evidence="6 7" key="1">
    <citation type="journal article" date="2023" name="Elife">
        <title>Identification of key yeast species and microbe-microbe interactions impacting larval growth of Drosophila in the wild.</title>
        <authorList>
            <person name="Mure A."/>
            <person name="Sugiura Y."/>
            <person name="Maeda R."/>
            <person name="Honda K."/>
            <person name="Sakurai N."/>
            <person name="Takahashi Y."/>
            <person name="Watada M."/>
            <person name="Katoh T."/>
            <person name="Gotoh A."/>
            <person name="Gotoh Y."/>
            <person name="Taniguchi I."/>
            <person name="Nakamura K."/>
            <person name="Hayashi T."/>
            <person name="Katayama T."/>
            <person name="Uemura T."/>
            <person name="Hattori Y."/>
        </authorList>
    </citation>
    <scope>NUCLEOTIDE SEQUENCE [LARGE SCALE GENOMIC DNA]</scope>
    <source>
        <strain evidence="6 7">SB-73</strain>
    </source>
</reference>
<dbReference type="SUPFAM" id="SSF48371">
    <property type="entry name" value="ARM repeat"/>
    <property type="match status" value="1"/>
</dbReference>
<protein>
    <submittedName>
        <fullName evidence="6">Vps41 protein</fullName>
    </submittedName>
</protein>
<dbReference type="InterPro" id="IPR000547">
    <property type="entry name" value="Clathrin_H-chain/VPS_repeat"/>
</dbReference>
<evidence type="ECO:0000256" key="4">
    <source>
        <dbReference type="SAM" id="MobiDB-lite"/>
    </source>
</evidence>
<dbReference type="EMBL" id="BTGC01000003">
    <property type="protein sequence ID" value="GMM49553.1"/>
    <property type="molecule type" value="Genomic_DNA"/>
</dbReference>
<dbReference type="GO" id="GO:0098588">
    <property type="term" value="C:bounding membrane of organelle"/>
    <property type="evidence" value="ECO:0007669"/>
    <property type="project" value="UniProtKB-ARBA"/>
</dbReference>
<dbReference type="Pfam" id="PF23556">
    <property type="entry name" value="TPR_Vps41"/>
    <property type="match status" value="1"/>
</dbReference>
<dbReference type="AlphaFoldDB" id="A0AAV5REK4"/>
<evidence type="ECO:0000256" key="3">
    <source>
        <dbReference type="PROSITE-ProRule" id="PRU01006"/>
    </source>
</evidence>
<dbReference type="GO" id="GO:0030897">
    <property type="term" value="C:HOPS complex"/>
    <property type="evidence" value="ECO:0007669"/>
    <property type="project" value="TreeGrafter"/>
</dbReference>
<dbReference type="GO" id="GO:0016236">
    <property type="term" value="P:macroautophagy"/>
    <property type="evidence" value="ECO:0007669"/>
    <property type="project" value="TreeGrafter"/>
</dbReference>
<accession>A0AAV5REK4</accession>
<dbReference type="InterPro" id="IPR015943">
    <property type="entry name" value="WD40/YVTN_repeat-like_dom_sf"/>
</dbReference>
<keyword evidence="2" id="KW-0653">Protein transport</keyword>
<name>A0AAV5REK4_STABA</name>
<dbReference type="PANTHER" id="PTHR12616">
    <property type="entry name" value="VACUOLAR PROTEIN SORTING VPS41"/>
    <property type="match status" value="1"/>
</dbReference>
<dbReference type="SUPFAM" id="SSF50978">
    <property type="entry name" value="WD40 repeat-like"/>
    <property type="match status" value="1"/>
</dbReference>
<dbReference type="Pfam" id="PF23411">
    <property type="entry name" value="Beta-prop_Vps41"/>
    <property type="match status" value="1"/>
</dbReference>
<dbReference type="GO" id="GO:0034058">
    <property type="term" value="P:endosomal vesicle fusion"/>
    <property type="evidence" value="ECO:0007669"/>
    <property type="project" value="TreeGrafter"/>
</dbReference>
<dbReference type="InterPro" id="IPR011990">
    <property type="entry name" value="TPR-like_helical_dom_sf"/>
</dbReference>
<evidence type="ECO:0000313" key="7">
    <source>
        <dbReference type="Proteomes" id="UP001362899"/>
    </source>
</evidence>
<dbReference type="SMART" id="SM00299">
    <property type="entry name" value="CLH"/>
    <property type="match status" value="1"/>
</dbReference>
<gene>
    <name evidence="6" type="ORF">DASB73_005110</name>
</gene>
<evidence type="ECO:0000256" key="1">
    <source>
        <dbReference type="ARBA" id="ARBA00022448"/>
    </source>
</evidence>
<evidence type="ECO:0000256" key="2">
    <source>
        <dbReference type="ARBA" id="ARBA00022927"/>
    </source>
</evidence>
<dbReference type="InterPro" id="IPR016024">
    <property type="entry name" value="ARM-type_fold"/>
</dbReference>
<dbReference type="GO" id="GO:0009267">
    <property type="term" value="P:cellular response to starvation"/>
    <property type="evidence" value="ECO:0007669"/>
    <property type="project" value="TreeGrafter"/>
</dbReference>
<feature type="repeat" description="CHCR" evidence="3">
    <location>
        <begin position="602"/>
        <end position="747"/>
    </location>
</feature>
<dbReference type="InterPro" id="IPR036322">
    <property type="entry name" value="WD40_repeat_dom_sf"/>
</dbReference>
<evidence type="ECO:0000259" key="5">
    <source>
        <dbReference type="Pfam" id="PF23411"/>
    </source>
</evidence>